<dbReference type="PROSITE" id="PS50893">
    <property type="entry name" value="ABC_TRANSPORTER_2"/>
    <property type="match status" value="1"/>
</dbReference>
<dbReference type="Pfam" id="PF00005">
    <property type="entry name" value="ABC_tran"/>
    <property type="match status" value="1"/>
</dbReference>
<keyword evidence="8" id="KW-1185">Reference proteome</keyword>
<evidence type="ECO:0000313" key="7">
    <source>
        <dbReference type="EMBL" id="MBE1530767.1"/>
    </source>
</evidence>
<dbReference type="CDD" id="cd03224">
    <property type="entry name" value="ABC_TM1139_LivF_branched"/>
    <property type="match status" value="1"/>
</dbReference>
<dbReference type="InterPro" id="IPR003593">
    <property type="entry name" value="AAA+_ATPase"/>
</dbReference>
<evidence type="ECO:0000256" key="4">
    <source>
        <dbReference type="ARBA" id="ARBA00022840"/>
    </source>
</evidence>
<evidence type="ECO:0000256" key="2">
    <source>
        <dbReference type="ARBA" id="ARBA00022448"/>
    </source>
</evidence>
<dbReference type="PROSITE" id="PS00211">
    <property type="entry name" value="ABC_TRANSPORTER_1"/>
    <property type="match status" value="1"/>
</dbReference>
<keyword evidence="5" id="KW-0029">Amino-acid transport</keyword>
<name>A0ABR9JJQ1_9ACTN</name>
<reference evidence="7 8" key="1">
    <citation type="submission" date="2020-10" db="EMBL/GenBank/DDBJ databases">
        <title>Sequencing the genomes of 1000 actinobacteria strains.</title>
        <authorList>
            <person name="Klenk H.-P."/>
        </authorList>
    </citation>
    <scope>NUCLEOTIDE SEQUENCE [LARGE SCALE GENOMIC DNA]</scope>
    <source>
        <strain evidence="7 8">DSM 46744</strain>
    </source>
</reference>
<evidence type="ECO:0000256" key="3">
    <source>
        <dbReference type="ARBA" id="ARBA00022741"/>
    </source>
</evidence>
<dbReference type="RefSeq" id="WP_192757734.1">
    <property type="nucleotide sequence ID" value="NZ_JADBDZ010000001.1"/>
</dbReference>
<dbReference type="InterPro" id="IPR052156">
    <property type="entry name" value="BCAA_Transport_ATP-bd_LivF"/>
</dbReference>
<sequence length="247" mass="25826">MTETRTETRTEAATAAPPLLELRGVRAAYGAIEVLHGVDLALRPGSLLALLGPNGGGKSTTMRVCSGLHVPSGGELRFAGRRVNGVSAQEAARLGVCSIPEGRGVFPNLTVRENLWLATGTGARRADVEERAFARFPILSKRRDQLAGSMSGGEQQMLALSRALGTDPAVLLLDELSMGLAPMIVTQMYDTVAELVEGGLSVLVAEQFARAVLPIADTAALMLHGRVVAVGAPAAIEDRLSSDYLGG</sequence>
<evidence type="ECO:0000256" key="1">
    <source>
        <dbReference type="ARBA" id="ARBA00005417"/>
    </source>
</evidence>
<feature type="domain" description="ABC transporter" evidence="6">
    <location>
        <begin position="20"/>
        <end position="245"/>
    </location>
</feature>
<dbReference type="InterPro" id="IPR027417">
    <property type="entry name" value="P-loop_NTPase"/>
</dbReference>
<accession>A0ABR9JJQ1</accession>
<organism evidence="7 8">
    <name type="scientific">Actinomadura algeriensis</name>
    <dbReference type="NCBI Taxonomy" id="1679523"/>
    <lineage>
        <taxon>Bacteria</taxon>
        <taxon>Bacillati</taxon>
        <taxon>Actinomycetota</taxon>
        <taxon>Actinomycetes</taxon>
        <taxon>Streptosporangiales</taxon>
        <taxon>Thermomonosporaceae</taxon>
        <taxon>Actinomadura</taxon>
    </lineage>
</organism>
<keyword evidence="4 7" id="KW-0067">ATP-binding</keyword>
<evidence type="ECO:0000313" key="8">
    <source>
        <dbReference type="Proteomes" id="UP000627838"/>
    </source>
</evidence>
<dbReference type="SMART" id="SM00382">
    <property type="entry name" value="AAA"/>
    <property type="match status" value="1"/>
</dbReference>
<dbReference type="GO" id="GO:0005524">
    <property type="term" value="F:ATP binding"/>
    <property type="evidence" value="ECO:0007669"/>
    <property type="project" value="UniProtKB-KW"/>
</dbReference>
<keyword evidence="2" id="KW-0813">Transport</keyword>
<evidence type="ECO:0000259" key="6">
    <source>
        <dbReference type="PROSITE" id="PS50893"/>
    </source>
</evidence>
<dbReference type="InterPro" id="IPR003439">
    <property type="entry name" value="ABC_transporter-like_ATP-bd"/>
</dbReference>
<keyword evidence="3" id="KW-0547">Nucleotide-binding</keyword>
<gene>
    <name evidence="7" type="ORF">H4W34_000600</name>
</gene>
<dbReference type="Gene3D" id="3.40.50.300">
    <property type="entry name" value="P-loop containing nucleotide triphosphate hydrolases"/>
    <property type="match status" value="1"/>
</dbReference>
<proteinExistence type="inferred from homology"/>
<comment type="similarity">
    <text evidence="1">Belongs to the ABC transporter superfamily.</text>
</comment>
<dbReference type="InterPro" id="IPR017871">
    <property type="entry name" value="ABC_transporter-like_CS"/>
</dbReference>
<dbReference type="SUPFAM" id="SSF52540">
    <property type="entry name" value="P-loop containing nucleoside triphosphate hydrolases"/>
    <property type="match status" value="1"/>
</dbReference>
<dbReference type="EMBL" id="JADBDZ010000001">
    <property type="protein sequence ID" value="MBE1530767.1"/>
    <property type="molecule type" value="Genomic_DNA"/>
</dbReference>
<protein>
    <submittedName>
        <fullName evidence="7">Branched-chain amino acid transport system ATP-binding protein</fullName>
    </submittedName>
</protein>
<comment type="caution">
    <text evidence="7">The sequence shown here is derived from an EMBL/GenBank/DDBJ whole genome shotgun (WGS) entry which is preliminary data.</text>
</comment>
<dbReference type="Proteomes" id="UP000627838">
    <property type="component" value="Unassembled WGS sequence"/>
</dbReference>
<evidence type="ECO:0000256" key="5">
    <source>
        <dbReference type="ARBA" id="ARBA00022970"/>
    </source>
</evidence>
<dbReference type="PANTHER" id="PTHR43820:SF4">
    <property type="entry name" value="HIGH-AFFINITY BRANCHED-CHAIN AMINO ACID TRANSPORT ATP-BINDING PROTEIN LIVF"/>
    <property type="match status" value="1"/>
</dbReference>
<dbReference type="PANTHER" id="PTHR43820">
    <property type="entry name" value="HIGH-AFFINITY BRANCHED-CHAIN AMINO ACID TRANSPORT ATP-BINDING PROTEIN LIVF"/>
    <property type="match status" value="1"/>
</dbReference>